<dbReference type="InterPro" id="IPR003782">
    <property type="entry name" value="SCO1/SenC"/>
</dbReference>
<feature type="domain" description="Thioredoxin" evidence="3">
    <location>
        <begin position="40"/>
        <end position="224"/>
    </location>
</feature>
<reference evidence="4 5" key="1">
    <citation type="submission" date="2023-11" db="EMBL/GenBank/DDBJ databases">
        <title>Arctic aerobic anoxygenic photoheterotroph Sediminicoccus rosea KRV36 adapts its photosynthesis to long days of polar summer.</title>
        <authorList>
            <person name="Tomasch J."/>
            <person name="Kopejtka K."/>
            <person name="Bily T."/>
            <person name="Gardiner A.T."/>
            <person name="Gardian Z."/>
            <person name="Shivaramu S."/>
            <person name="Koblizek M."/>
            <person name="Engelhardt F."/>
            <person name="Kaftan D."/>
        </authorList>
    </citation>
    <scope>NUCLEOTIDE SEQUENCE [LARGE SCALE GENOMIC DNA]</scope>
    <source>
        <strain evidence="4 5">R-30</strain>
    </source>
</reference>
<name>A0ABZ0PMB1_9PROT</name>
<comment type="similarity">
    <text evidence="1">Belongs to the SCO1/2 family.</text>
</comment>
<accession>A0ABZ0PMB1</accession>
<keyword evidence="2" id="KW-0186">Copper</keyword>
<dbReference type="InterPro" id="IPR013766">
    <property type="entry name" value="Thioredoxin_domain"/>
</dbReference>
<dbReference type="Pfam" id="PF02630">
    <property type="entry name" value="SCO1-SenC"/>
    <property type="match status" value="1"/>
</dbReference>
<evidence type="ECO:0000259" key="3">
    <source>
        <dbReference type="PROSITE" id="PS51352"/>
    </source>
</evidence>
<dbReference type="EMBL" id="CP137852">
    <property type="protein sequence ID" value="WPB86868.1"/>
    <property type="molecule type" value="Genomic_DNA"/>
</dbReference>
<keyword evidence="5" id="KW-1185">Reference proteome</keyword>
<dbReference type="RefSeq" id="WP_318650824.1">
    <property type="nucleotide sequence ID" value="NZ_CP137852.1"/>
</dbReference>
<dbReference type="SUPFAM" id="SSF52833">
    <property type="entry name" value="Thioredoxin-like"/>
    <property type="match status" value="1"/>
</dbReference>
<evidence type="ECO:0000313" key="5">
    <source>
        <dbReference type="Proteomes" id="UP001305521"/>
    </source>
</evidence>
<organism evidence="4 5">
    <name type="scientific">Sediminicoccus rosea</name>
    <dbReference type="NCBI Taxonomy" id="1225128"/>
    <lineage>
        <taxon>Bacteria</taxon>
        <taxon>Pseudomonadati</taxon>
        <taxon>Pseudomonadota</taxon>
        <taxon>Alphaproteobacteria</taxon>
        <taxon>Acetobacterales</taxon>
        <taxon>Roseomonadaceae</taxon>
        <taxon>Sediminicoccus</taxon>
    </lineage>
</organism>
<dbReference type="PROSITE" id="PS51352">
    <property type="entry name" value="THIOREDOXIN_2"/>
    <property type="match status" value="1"/>
</dbReference>
<gene>
    <name evidence="4" type="ORF">R9Z33_08305</name>
</gene>
<proteinExistence type="inferred from homology"/>
<dbReference type="PANTHER" id="PTHR12151:SF25">
    <property type="entry name" value="LINALOOL DEHYDRATASE_ISOMERASE DOMAIN-CONTAINING PROTEIN"/>
    <property type="match status" value="1"/>
</dbReference>
<dbReference type="PANTHER" id="PTHR12151">
    <property type="entry name" value="ELECTRON TRANSPORT PROTIN SCO1/SENC FAMILY MEMBER"/>
    <property type="match status" value="1"/>
</dbReference>
<dbReference type="Gene3D" id="3.40.30.10">
    <property type="entry name" value="Glutaredoxin"/>
    <property type="match status" value="1"/>
</dbReference>
<sequence>MLRIIRFSSIFLLALVAGIWAYAWVSKSPQETLGEAFANRLAGVFGQEMTAPTASGGGMQLPAGMSLGGPFELVNQAGRTVTERDYAGRWLLVYFGFTYCPDICPTELGTIAAALDSLGPQGEQVTPVLITIDPQRDTPAQLADYVSRFHPRMEGLTGTPEQIAAAARRYRVYYARVQRPDMTDYVMDHSSFIYLVGPDARVRALFRPETSPEAIAAAVQAQLRAPRNPGS</sequence>
<dbReference type="Proteomes" id="UP001305521">
    <property type="component" value="Chromosome"/>
</dbReference>
<evidence type="ECO:0000256" key="2">
    <source>
        <dbReference type="ARBA" id="ARBA00023008"/>
    </source>
</evidence>
<protein>
    <submittedName>
        <fullName evidence="4">SCO family protein</fullName>
    </submittedName>
</protein>
<dbReference type="InterPro" id="IPR036249">
    <property type="entry name" value="Thioredoxin-like_sf"/>
</dbReference>
<evidence type="ECO:0000256" key="1">
    <source>
        <dbReference type="ARBA" id="ARBA00010996"/>
    </source>
</evidence>
<evidence type="ECO:0000313" key="4">
    <source>
        <dbReference type="EMBL" id="WPB86868.1"/>
    </source>
</evidence>
<dbReference type="CDD" id="cd02968">
    <property type="entry name" value="SCO"/>
    <property type="match status" value="1"/>
</dbReference>